<evidence type="ECO:0000313" key="2">
    <source>
        <dbReference type="EMBL" id="MTV50646.1"/>
    </source>
</evidence>
<dbReference type="EMBL" id="WNKU01000031">
    <property type="protein sequence ID" value="MTV50646.1"/>
    <property type="molecule type" value="Genomic_DNA"/>
</dbReference>
<feature type="region of interest" description="Disordered" evidence="1">
    <location>
        <begin position="1"/>
        <end position="58"/>
    </location>
</feature>
<accession>A0A6I3SPJ7</accession>
<organism evidence="2 3">
    <name type="scientific">Heliobacterium mobile</name>
    <name type="common">Heliobacillus mobilis</name>
    <dbReference type="NCBI Taxonomy" id="28064"/>
    <lineage>
        <taxon>Bacteria</taxon>
        <taxon>Bacillati</taxon>
        <taxon>Bacillota</taxon>
        <taxon>Clostridia</taxon>
        <taxon>Eubacteriales</taxon>
        <taxon>Heliobacteriaceae</taxon>
        <taxon>Heliobacterium</taxon>
    </lineage>
</organism>
<evidence type="ECO:0000313" key="3">
    <source>
        <dbReference type="Proteomes" id="UP000430670"/>
    </source>
</evidence>
<proteinExistence type="predicted"/>
<gene>
    <name evidence="2" type="ORF">GJ688_17050</name>
</gene>
<dbReference type="AlphaFoldDB" id="A0A6I3SPJ7"/>
<keyword evidence="3" id="KW-1185">Reference proteome</keyword>
<feature type="compositionally biased region" description="Basic and acidic residues" evidence="1">
    <location>
        <begin position="1"/>
        <end position="12"/>
    </location>
</feature>
<evidence type="ECO:0000256" key="1">
    <source>
        <dbReference type="SAM" id="MobiDB-lite"/>
    </source>
</evidence>
<protein>
    <submittedName>
        <fullName evidence="2">Uncharacterized protein</fullName>
    </submittedName>
</protein>
<reference evidence="2 3" key="1">
    <citation type="submission" date="2019-11" db="EMBL/GenBank/DDBJ databases">
        <title>Whole-genome sequence of a the green, strictly anaerobic photosynthetic bacterium Heliobacillus mobilis DSM 6151.</title>
        <authorList>
            <person name="Kyndt J.A."/>
            <person name="Meyer T.E."/>
        </authorList>
    </citation>
    <scope>NUCLEOTIDE SEQUENCE [LARGE SCALE GENOMIC DNA]</scope>
    <source>
        <strain evidence="2 3">DSM 6151</strain>
    </source>
</reference>
<comment type="caution">
    <text evidence="2">The sequence shown here is derived from an EMBL/GenBank/DDBJ whole genome shotgun (WGS) entry which is preliminary data.</text>
</comment>
<sequence>MKRLADKGKTDHGNQAGILHSYVNPALPGTDRLKQEDGVTYKNTSTGAGLERNDKLSE</sequence>
<name>A0A6I3SPJ7_HELMO</name>
<dbReference type="Proteomes" id="UP000430670">
    <property type="component" value="Unassembled WGS sequence"/>
</dbReference>